<dbReference type="EMBL" id="QVLX01000004">
    <property type="protein sequence ID" value="RGE87069.1"/>
    <property type="molecule type" value="Genomic_DNA"/>
</dbReference>
<dbReference type="CDD" id="cd00082">
    <property type="entry name" value="HisKA"/>
    <property type="match status" value="1"/>
</dbReference>
<keyword evidence="6 11" id="KW-0418">Kinase</keyword>
<dbReference type="GO" id="GO:0000155">
    <property type="term" value="F:phosphorelay sensor kinase activity"/>
    <property type="evidence" value="ECO:0007669"/>
    <property type="project" value="InterPro"/>
</dbReference>
<feature type="transmembrane region" description="Helical" evidence="9">
    <location>
        <begin position="191"/>
        <end position="211"/>
    </location>
</feature>
<dbReference type="InterPro" id="IPR003594">
    <property type="entry name" value="HATPase_dom"/>
</dbReference>
<dbReference type="InterPro" id="IPR004358">
    <property type="entry name" value="Sig_transdc_His_kin-like_C"/>
</dbReference>
<dbReference type="OrthoDB" id="9813151at2"/>
<dbReference type="FunFam" id="3.30.565.10:FF:000006">
    <property type="entry name" value="Sensor histidine kinase WalK"/>
    <property type="match status" value="1"/>
</dbReference>
<dbReference type="InterPro" id="IPR050351">
    <property type="entry name" value="BphY/WalK/GraS-like"/>
</dbReference>
<dbReference type="Gene3D" id="1.10.287.130">
    <property type="match status" value="1"/>
</dbReference>
<dbReference type="InterPro" id="IPR003661">
    <property type="entry name" value="HisK_dim/P_dom"/>
</dbReference>
<keyword evidence="4" id="KW-0597">Phosphoprotein</keyword>
<dbReference type="SMART" id="SM00388">
    <property type="entry name" value="HisKA"/>
    <property type="match status" value="1"/>
</dbReference>
<comment type="caution">
    <text evidence="11">The sequence shown here is derived from an EMBL/GenBank/DDBJ whole genome shotgun (WGS) entry which is preliminary data.</text>
</comment>
<dbReference type="SUPFAM" id="SSF55874">
    <property type="entry name" value="ATPase domain of HSP90 chaperone/DNA topoisomerase II/histidine kinase"/>
    <property type="match status" value="1"/>
</dbReference>
<gene>
    <name evidence="11" type="ORF">DW016_09030</name>
</gene>
<keyword evidence="7" id="KW-0902">Two-component regulatory system</keyword>
<comment type="subcellular location">
    <subcellularLocation>
        <location evidence="2">Membrane</location>
    </subcellularLocation>
</comment>
<dbReference type="GO" id="GO:0016036">
    <property type="term" value="P:cellular response to phosphate starvation"/>
    <property type="evidence" value="ECO:0007669"/>
    <property type="project" value="TreeGrafter"/>
</dbReference>
<keyword evidence="12" id="KW-1185">Reference proteome</keyword>
<dbReference type="InterPro" id="IPR036890">
    <property type="entry name" value="HATPase_C_sf"/>
</dbReference>
<evidence type="ECO:0000256" key="4">
    <source>
        <dbReference type="ARBA" id="ARBA00022553"/>
    </source>
</evidence>
<keyword evidence="8 9" id="KW-0472">Membrane</keyword>
<dbReference type="SUPFAM" id="SSF47384">
    <property type="entry name" value="Homodimeric domain of signal transducing histidine kinase"/>
    <property type="match status" value="1"/>
</dbReference>
<dbReference type="GO" id="GO:0004721">
    <property type="term" value="F:phosphoprotein phosphatase activity"/>
    <property type="evidence" value="ECO:0007669"/>
    <property type="project" value="TreeGrafter"/>
</dbReference>
<dbReference type="SMART" id="SM00387">
    <property type="entry name" value="HATPase_c"/>
    <property type="match status" value="1"/>
</dbReference>
<name>A0A3E3K1Q0_9FIRM</name>
<dbReference type="InterPro" id="IPR036097">
    <property type="entry name" value="HisK_dim/P_sf"/>
</dbReference>
<evidence type="ECO:0000256" key="8">
    <source>
        <dbReference type="ARBA" id="ARBA00023136"/>
    </source>
</evidence>
<dbReference type="InterPro" id="IPR005467">
    <property type="entry name" value="His_kinase_dom"/>
</dbReference>
<evidence type="ECO:0000313" key="11">
    <source>
        <dbReference type="EMBL" id="RGE87069.1"/>
    </source>
</evidence>
<sequence length="491" mass="55489">MYIQNGELVTILGGKLKLRRHPFKSLRVLIFLLILFVGMVPCLIIRGVVLRSNESYSVSIRMAEIQNQCTILCNQLSVLDTLTGDIPESIDAEITQFSNIYNGRVMIIDQSYQIIEDSYDQDVGKTIVSGNVIKCLRGESISNYDERNSYIEVTAPIRVTASKDIVGVMLASVSTDNIVGIQENLKQTMDIIILTALVVLIVSGILVSFYITRPLNRITKSVESMTESSEGNELHEYAFLETIRFSEAFNKLIGRFKVLDETRQEFVSNVSHELKTPLTSMKVLADSLLSQEEVPAELYREFMGDMSEEIERENKIINDLLSLVKMDKTSHDMNIETLDINQIVERILKRLRPIAQKQNIELVFETFRTVEAEVDETKLSLAVSNLVENAIKYNHKNGWVHVSLNADHKFFYLKVADSGMGIPKESQEHIFERFYRVDKSHSREIGGTGLGLAITRSAVVMHRGAIKVYSEEGEGTTFTVRIPLKYVASTN</sequence>
<dbReference type="CDD" id="cd00075">
    <property type="entry name" value="HATPase"/>
    <property type="match status" value="1"/>
</dbReference>
<dbReference type="Pfam" id="PF02518">
    <property type="entry name" value="HATPase_c"/>
    <property type="match status" value="1"/>
</dbReference>
<reference evidence="11 12" key="1">
    <citation type="submission" date="2018-08" db="EMBL/GenBank/DDBJ databases">
        <title>A genome reference for cultivated species of the human gut microbiota.</title>
        <authorList>
            <person name="Zou Y."/>
            <person name="Xue W."/>
            <person name="Luo G."/>
        </authorList>
    </citation>
    <scope>NUCLEOTIDE SEQUENCE [LARGE SCALE GENOMIC DNA]</scope>
    <source>
        <strain evidence="11 12">AF37-2AT</strain>
    </source>
</reference>
<proteinExistence type="predicted"/>
<evidence type="ECO:0000256" key="6">
    <source>
        <dbReference type="ARBA" id="ARBA00022777"/>
    </source>
</evidence>
<dbReference type="PANTHER" id="PTHR45453">
    <property type="entry name" value="PHOSPHATE REGULON SENSOR PROTEIN PHOR"/>
    <property type="match status" value="1"/>
</dbReference>
<dbReference type="PROSITE" id="PS50109">
    <property type="entry name" value="HIS_KIN"/>
    <property type="match status" value="1"/>
</dbReference>
<dbReference type="PANTHER" id="PTHR45453:SF1">
    <property type="entry name" value="PHOSPHATE REGULON SENSOR PROTEIN PHOR"/>
    <property type="match status" value="1"/>
</dbReference>
<keyword evidence="9" id="KW-1133">Transmembrane helix</keyword>
<dbReference type="EC" id="2.7.13.3" evidence="3"/>
<evidence type="ECO:0000256" key="7">
    <source>
        <dbReference type="ARBA" id="ARBA00023012"/>
    </source>
</evidence>
<protein>
    <recommendedName>
        <fullName evidence="3">histidine kinase</fullName>
        <ecNumber evidence="3">2.7.13.3</ecNumber>
    </recommendedName>
</protein>
<evidence type="ECO:0000259" key="10">
    <source>
        <dbReference type="PROSITE" id="PS50109"/>
    </source>
</evidence>
<dbReference type="AlphaFoldDB" id="A0A3E3K1Q0"/>
<evidence type="ECO:0000256" key="9">
    <source>
        <dbReference type="SAM" id="Phobius"/>
    </source>
</evidence>
<evidence type="ECO:0000256" key="3">
    <source>
        <dbReference type="ARBA" id="ARBA00012438"/>
    </source>
</evidence>
<keyword evidence="9" id="KW-0812">Transmembrane</keyword>
<evidence type="ECO:0000313" key="12">
    <source>
        <dbReference type="Proteomes" id="UP000261080"/>
    </source>
</evidence>
<evidence type="ECO:0000256" key="2">
    <source>
        <dbReference type="ARBA" id="ARBA00004370"/>
    </source>
</evidence>
<dbReference type="Gene3D" id="3.30.565.10">
    <property type="entry name" value="Histidine kinase-like ATPase, C-terminal domain"/>
    <property type="match status" value="1"/>
</dbReference>
<dbReference type="Gene3D" id="6.10.340.10">
    <property type="match status" value="1"/>
</dbReference>
<evidence type="ECO:0000256" key="1">
    <source>
        <dbReference type="ARBA" id="ARBA00000085"/>
    </source>
</evidence>
<organism evidence="11 12">
    <name type="scientific">Sellimonas intestinalis</name>
    <dbReference type="NCBI Taxonomy" id="1653434"/>
    <lineage>
        <taxon>Bacteria</taxon>
        <taxon>Bacillati</taxon>
        <taxon>Bacillota</taxon>
        <taxon>Clostridia</taxon>
        <taxon>Lachnospirales</taxon>
        <taxon>Lachnospiraceae</taxon>
        <taxon>Sellimonas</taxon>
    </lineage>
</organism>
<comment type="catalytic activity">
    <reaction evidence="1">
        <text>ATP + protein L-histidine = ADP + protein N-phospho-L-histidine.</text>
        <dbReference type="EC" id="2.7.13.3"/>
    </reaction>
</comment>
<dbReference type="Proteomes" id="UP000261080">
    <property type="component" value="Unassembled WGS sequence"/>
</dbReference>
<keyword evidence="5" id="KW-0808">Transferase</keyword>
<evidence type="ECO:0000256" key="5">
    <source>
        <dbReference type="ARBA" id="ARBA00022679"/>
    </source>
</evidence>
<feature type="transmembrane region" description="Helical" evidence="9">
    <location>
        <begin position="28"/>
        <end position="49"/>
    </location>
</feature>
<accession>A0A3E3K1Q0</accession>
<dbReference type="Pfam" id="PF00512">
    <property type="entry name" value="HisKA"/>
    <property type="match status" value="1"/>
</dbReference>
<dbReference type="FunFam" id="1.10.287.130:FF:000001">
    <property type="entry name" value="Two-component sensor histidine kinase"/>
    <property type="match status" value="1"/>
</dbReference>
<feature type="domain" description="Histidine kinase" evidence="10">
    <location>
        <begin position="269"/>
        <end position="486"/>
    </location>
</feature>
<dbReference type="RefSeq" id="WP_034594386.1">
    <property type="nucleotide sequence ID" value="NZ_BAABYU010000001.1"/>
</dbReference>
<dbReference type="GO" id="GO:0005886">
    <property type="term" value="C:plasma membrane"/>
    <property type="evidence" value="ECO:0007669"/>
    <property type="project" value="TreeGrafter"/>
</dbReference>
<dbReference type="GeneID" id="97192236"/>
<dbReference type="PRINTS" id="PR00344">
    <property type="entry name" value="BCTRLSENSOR"/>
</dbReference>